<feature type="region of interest" description="Disordered" evidence="1">
    <location>
        <begin position="25"/>
        <end position="46"/>
    </location>
</feature>
<evidence type="ECO:0000313" key="3">
    <source>
        <dbReference type="EMBL" id="VFK43636.1"/>
    </source>
</evidence>
<dbReference type="EMBL" id="CAADFS010000017">
    <property type="protein sequence ID" value="VFK43636.1"/>
    <property type="molecule type" value="Genomic_DNA"/>
</dbReference>
<dbReference type="SUPFAM" id="SSF56436">
    <property type="entry name" value="C-type lectin-like"/>
    <property type="match status" value="2"/>
</dbReference>
<dbReference type="PANTHER" id="PTHR23150">
    <property type="entry name" value="SULFATASE MODIFYING FACTOR 1, 2"/>
    <property type="match status" value="1"/>
</dbReference>
<accession>A0A450YQ49</accession>
<dbReference type="InterPro" id="IPR042095">
    <property type="entry name" value="SUMF_sf"/>
</dbReference>
<sequence length="783" mass="88339">MGFPATIEPLDIPFLRVTSFDILHESPRMPHGEDDSDPNRASREDLPALEIATAKEWRIGIYQQGGDLIFKAIENPHSDSPPQGGMLATISSVDGSVGTIGANAEDDDRALIADDMDSASHADDTLPHVANADNVDDDSDAFWKAGEAPSWVSDWGADQYGYWVDFTVEGSDKTITQRMRWIRPGHFMMGSPGGEPERYEDEGPQCQVALRTGFWLFDTACTQNLWQAVMGNNPSRFEGADRPVEQVSWHDVREFLGRMNDRIPGIDLVLPSEAEWEYSCRAGTDTPFSFGENITPGEVNYNGEYPYAGGETGSFRKSTVPVASLPPNPWGLYEMHGNVWEWTRDPWRENYQGIADGSFDPQADTDDALDMERVVRGGSWRNVARIARSAVRDRNKPGDHNSNLGFRCARIGGDEYAGIQPREPEKEESSEKQPSFADVAITHKVIDQAKIRIEKAASIKRYPLPSEKEFSLRTDREHLTFRTETKPEWASAIGRDRFGLWAEISLETESGNENGYMNTLVTQRLRWMPPGRFIMGSPASEWETFPRYERKEWCNREGPQHQVILTRGYWLFDTPCTQALWEAVMDNNPSRFQSPTRPVESVNWREANEFMEKINQRIPGLDLVLPTEAQWEYACRAGSDAATYAGPMDIRGSNDTPILDAIAWYGGNSGIGFELDNGYDSSDWREKQYDHGRAGTHPVAGKQANPWGLYDMLGNVWEWCRDGRRDYAPEAIIDPMGPMAIGVSRTVRGGSWHYFARYARAASRFRYSPAVRLDRLGFRCARM</sequence>
<evidence type="ECO:0000259" key="2">
    <source>
        <dbReference type="Pfam" id="PF03781"/>
    </source>
</evidence>
<dbReference type="Pfam" id="PF03781">
    <property type="entry name" value="FGE-sulfatase"/>
    <property type="match status" value="2"/>
</dbReference>
<dbReference type="AlphaFoldDB" id="A0A450YQ49"/>
<dbReference type="InterPro" id="IPR005532">
    <property type="entry name" value="SUMF_dom"/>
</dbReference>
<organism evidence="3">
    <name type="scientific">Candidatus Kentrum sp. TC</name>
    <dbReference type="NCBI Taxonomy" id="2126339"/>
    <lineage>
        <taxon>Bacteria</taxon>
        <taxon>Pseudomonadati</taxon>
        <taxon>Pseudomonadota</taxon>
        <taxon>Gammaproteobacteria</taxon>
        <taxon>Candidatus Kentrum</taxon>
    </lineage>
</organism>
<protein>
    <submittedName>
        <fullName evidence="3">Formylglycine-generating enzyme, required for sulfatase activity, contains SUMF1/FGE domain</fullName>
    </submittedName>
</protein>
<dbReference type="GO" id="GO:0120147">
    <property type="term" value="F:formylglycine-generating oxidase activity"/>
    <property type="evidence" value="ECO:0007669"/>
    <property type="project" value="TreeGrafter"/>
</dbReference>
<feature type="domain" description="Sulfatase-modifying factor enzyme-like" evidence="2">
    <location>
        <begin position="178"/>
        <end position="410"/>
    </location>
</feature>
<dbReference type="Gene3D" id="3.90.1580.10">
    <property type="entry name" value="paralog of FGE (formylglycine-generating enzyme)"/>
    <property type="match status" value="2"/>
</dbReference>
<proteinExistence type="predicted"/>
<evidence type="ECO:0000256" key="1">
    <source>
        <dbReference type="SAM" id="MobiDB-lite"/>
    </source>
</evidence>
<reference evidence="3" key="1">
    <citation type="submission" date="2019-02" db="EMBL/GenBank/DDBJ databases">
        <authorList>
            <person name="Gruber-Vodicka R. H."/>
            <person name="Seah K. B. B."/>
        </authorList>
    </citation>
    <scope>NUCLEOTIDE SEQUENCE</scope>
    <source>
        <strain evidence="3">BECK_BZ123</strain>
    </source>
</reference>
<dbReference type="PANTHER" id="PTHR23150:SF19">
    <property type="entry name" value="FORMYLGLYCINE-GENERATING ENZYME"/>
    <property type="match status" value="1"/>
</dbReference>
<name>A0A450YQ49_9GAMM</name>
<dbReference type="InterPro" id="IPR016187">
    <property type="entry name" value="CTDL_fold"/>
</dbReference>
<dbReference type="InterPro" id="IPR051043">
    <property type="entry name" value="Sulfatase_Mod_Factor_Kinase"/>
</dbReference>
<feature type="domain" description="Sulfatase-modifying factor enzyme-like" evidence="2">
    <location>
        <begin position="527"/>
        <end position="782"/>
    </location>
</feature>
<gene>
    <name evidence="3" type="ORF">BECKTC1821D_GA0114238_101720</name>
</gene>